<dbReference type="InterPro" id="IPR049371">
    <property type="entry name" value="GspD-like_N0"/>
</dbReference>
<evidence type="ECO:0000256" key="6">
    <source>
        <dbReference type="ARBA" id="ARBA00022729"/>
    </source>
</evidence>
<evidence type="ECO:0000256" key="9">
    <source>
        <dbReference type="ARBA" id="ARBA00023237"/>
    </source>
</evidence>
<dbReference type="InterPro" id="IPR001775">
    <property type="entry name" value="GspD/PilQ"/>
</dbReference>
<feature type="domain" description="NolW-like" evidence="14">
    <location>
        <begin position="341"/>
        <end position="443"/>
    </location>
</feature>
<evidence type="ECO:0000256" key="4">
    <source>
        <dbReference type="ARBA" id="ARBA00022452"/>
    </source>
</evidence>
<feature type="domain" description="Type II/III secretion system secretin-like" evidence="13">
    <location>
        <begin position="513"/>
        <end position="676"/>
    </location>
</feature>
<feature type="chain" id="PRO_5003859321" evidence="12">
    <location>
        <begin position="26"/>
        <end position="703"/>
    </location>
</feature>
<comment type="similarity">
    <text evidence="2">Belongs to the bacterial secretin family. GSP D subfamily.</text>
</comment>
<evidence type="ECO:0000259" key="13">
    <source>
        <dbReference type="Pfam" id="PF00263"/>
    </source>
</evidence>
<dbReference type="OrthoDB" id="9779724at2"/>
<dbReference type="PANTHER" id="PTHR30332">
    <property type="entry name" value="PROBABLE GENERAL SECRETION PATHWAY PROTEIN D"/>
    <property type="match status" value="1"/>
</dbReference>
<dbReference type="RefSeq" id="WP_008483558.1">
    <property type="nucleotide sequence ID" value="NZ_AMRI01000006.1"/>
</dbReference>
<dbReference type="Proteomes" id="UP000006755">
    <property type="component" value="Unassembled WGS sequence"/>
</dbReference>
<feature type="domain" description="NolW-like" evidence="14">
    <location>
        <begin position="267"/>
        <end position="333"/>
    </location>
</feature>
<evidence type="ECO:0000256" key="1">
    <source>
        <dbReference type="ARBA" id="ARBA00004442"/>
    </source>
</evidence>
<dbReference type="PRINTS" id="PR00811">
    <property type="entry name" value="BCTERIALGSPD"/>
</dbReference>
<feature type="compositionally biased region" description="Basic and acidic residues" evidence="11">
    <location>
        <begin position="363"/>
        <end position="373"/>
    </location>
</feature>
<evidence type="ECO:0000256" key="11">
    <source>
        <dbReference type="SAM" id="MobiDB-lite"/>
    </source>
</evidence>
<dbReference type="eggNOG" id="COG4796">
    <property type="taxonomic scope" value="Bacteria"/>
</dbReference>
<feature type="region of interest" description="Disordered" evidence="11">
    <location>
        <begin position="363"/>
        <end position="400"/>
    </location>
</feature>
<sequence length="703" mass="75811">MNGSSSIRLTLALVSGLFILSCAWAPGGDHARDNPLRNDSPAPVKKRPSLYDQARTGDGSFRYSDADPNPQVATPVRSELYQGSGQFVNFSNQTAGQPPAEGDVTLNFQGTDISEVVKTVLGDIMQVNYSLDPKVQGAVNLQTSKPIAKDALLPTLETLLQANGAALVENQGIYKVVPLDGAGGSVSPRAKLSANRGYQMLVMPLQYISAKEMAKLLEPIKPKQGIIQADEHRNLLTLAGTQSDLVNLRNTIKVFDVDQMKGMSVGLFRLQAVDPSTLSAELESVFGDKAEGPLAGMLRFVPIERLNALLVITPQSKYLQDARTWVERLDRAENPKSPSMFVYYVQNSKAGRMAEMLNQLFEGQRKNRQDRPQSTRITPAASEGDTSPSVTTSVSGGLDPSSLDVGEVSIIADEENNALVVMATASDYDKVYKAIKRLDVLPLQVLVEATIVEVTLEDELRYGLQWFFTNSIGGKSGRGVLGSGLPLVTPDDFLPSASFEVFDAAGTRVLLNALATDSKVNVVSSPSLMVLDNHTATIRVGDQVPVRTSQTTNTSSDLGNVTSTIQFKDTGVLLEVTPRVNSGGMVVLDILQEVNDVARTTTSDIDSPTITQRRIDTSVAVQSGETLVLGGLIRENKSNDSGGVPGLRHIPVLGWLFGSKGTSNRRTELVVMLTPTAVGSREEAREVTEEYRSKLKGMDFSNL</sequence>
<accession>K2JKW9</accession>
<evidence type="ECO:0000256" key="8">
    <source>
        <dbReference type="ARBA" id="ARBA00023136"/>
    </source>
</evidence>
<keyword evidence="7" id="KW-0653">Protein transport</keyword>
<dbReference type="Pfam" id="PF00263">
    <property type="entry name" value="Secretin"/>
    <property type="match status" value="1"/>
</dbReference>
<dbReference type="InterPro" id="IPR004846">
    <property type="entry name" value="T2SS/T3SS_dom"/>
</dbReference>
<comment type="caution">
    <text evidence="16">The sequence shown here is derived from an EMBL/GenBank/DDBJ whole genome shotgun (WGS) entry which is preliminary data.</text>
</comment>
<name>K2JKW9_9GAMM</name>
<dbReference type="eggNOG" id="COG1450">
    <property type="taxonomic scope" value="Bacteria"/>
</dbReference>
<evidence type="ECO:0000313" key="16">
    <source>
        <dbReference type="EMBL" id="EKE75968.1"/>
    </source>
</evidence>
<reference evidence="16 17" key="1">
    <citation type="journal article" date="2012" name="J. Bacteriol.">
        <title>Genome Sequence of Gallaecimonas xiamenensis Type Strain 3-C-1.</title>
        <authorList>
            <person name="Lai Q."/>
            <person name="Wang L."/>
            <person name="Wang W."/>
            <person name="Shao Z."/>
        </authorList>
    </citation>
    <scope>NUCLEOTIDE SEQUENCE [LARGE SCALE GENOMIC DNA]</scope>
    <source>
        <strain evidence="16 17">3-C-1</strain>
    </source>
</reference>
<evidence type="ECO:0000256" key="3">
    <source>
        <dbReference type="ARBA" id="ARBA00022448"/>
    </source>
</evidence>
<protein>
    <submittedName>
        <fullName evidence="16">General secretion pathway protein D</fullName>
    </submittedName>
</protein>
<dbReference type="PATRIC" id="fig|745411.4.peg.1174"/>
<evidence type="ECO:0000259" key="15">
    <source>
        <dbReference type="Pfam" id="PF21305"/>
    </source>
</evidence>
<proteinExistence type="inferred from homology"/>
<evidence type="ECO:0000313" key="17">
    <source>
        <dbReference type="Proteomes" id="UP000006755"/>
    </source>
</evidence>
<dbReference type="Gene3D" id="3.30.1370.120">
    <property type="match status" value="3"/>
</dbReference>
<keyword evidence="8" id="KW-0472">Membrane</keyword>
<feature type="compositionally biased region" description="Low complexity" evidence="11">
    <location>
        <begin position="386"/>
        <end position="395"/>
    </location>
</feature>
<dbReference type="InterPro" id="IPR013356">
    <property type="entry name" value="T2SS_GspD"/>
</dbReference>
<dbReference type="InterPro" id="IPR005644">
    <property type="entry name" value="NolW-like"/>
</dbReference>
<evidence type="ECO:0000256" key="5">
    <source>
        <dbReference type="ARBA" id="ARBA00022692"/>
    </source>
</evidence>
<evidence type="ECO:0000256" key="12">
    <source>
        <dbReference type="SAM" id="SignalP"/>
    </source>
</evidence>
<feature type="domain" description="NolW-like" evidence="14">
    <location>
        <begin position="202"/>
        <end position="260"/>
    </location>
</feature>
<dbReference type="GO" id="GO:0015628">
    <property type="term" value="P:protein secretion by the type II secretion system"/>
    <property type="evidence" value="ECO:0007669"/>
    <property type="project" value="InterPro"/>
</dbReference>
<keyword evidence="6 12" id="KW-0732">Signal</keyword>
<evidence type="ECO:0000256" key="2">
    <source>
        <dbReference type="ARBA" id="ARBA00006980"/>
    </source>
</evidence>
<dbReference type="EMBL" id="AMRI01000006">
    <property type="protein sequence ID" value="EKE75968.1"/>
    <property type="molecule type" value="Genomic_DNA"/>
</dbReference>
<keyword evidence="4" id="KW-1134">Transmembrane beta strand</keyword>
<evidence type="ECO:0000256" key="7">
    <source>
        <dbReference type="ARBA" id="ARBA00022927"/>
    </source>
</evidence>
<evidence type="ECO:0000256" key="10">
    <source>
        <dbReference type="RuleBase" id="RU004004"/>
    </source>
</evidence>
<dbReference type="PRINTS" id="PR01032">
    <property type="entry name" value="PHAGEIV"/>
</dbReference>
<dbReference type="Pfam" id="PF03958">
    <property type="entry name" value="Secretin_N"/>
    <property type="match status" value="3"/>
</dbReference>
<dbReference type="GO" id="GO:0015627">
    <property type="term" value="C:type II protein secretion system complex"/>
    <property type="evidence" value="ECO:0007669"/>
    <property type="project" value="InterPro"/>
</dbReference>
<organism evidence="16 17">
    <name type="scientific">Gallaecimonas xiamenensis 3-C-1</name>
    <dbReference type="NCBI Taxonomy" id="745411"/>
    <lineage>
        <taxon>Bacteria</taxon>
        <taxon>Pseudomonadati</taxon>
        <taxon>Pseudomonadota</taxon>
        <taxon>Gammaproteobacteria</taxon>
        <taxon>Enterobacterales</taxon>
        <taxon>Gallaecimonadaceae</taxon>
        <taxon>Gallaecimonas</taxon>
    </lineage>
</organism>
<dbReference type="PANTHER" id="PTHR30332:SF25">
    <property type="entry name" value="SECRETIN XPSD"/>
    <property type="match status" value="1"/>
</dbReference>
<keyword evidence="17" id="KW-1185">Reference proteome</keyword>
<dbReference type="NCBIfam" id="TIGR02517">
    <property type="entry name" value="type_II_gspD"/>
    <property type="match status" value="1"/>
</dbReference>
<feature type="signal peptide" evidence="12">
    <location>
        <begin position="1"/>
        <end position="25"/>
    </location>
</feature>
<evidence type="ECO:0000259" key="14">
    <source>
        <dbReference type="Pfam" id="PF03958"/>
    </source>
</evidence>
<gene>
    <name evidence="16" type="ORF">B3C1_05897</name>
</gene>
<dbReference type="GO" id="GO:0009279">
    <property type="term" value="C:cell outer membrane"/>
    <property type="evidence" value="ECO:0007669"/>
    <property type="project" value="UniProtKB-SubCell"/>
</dbReference>
<feature type="region of interest" description="Disordered" evidence="11">
    <location>
        <begin position="32"/>
        <end position="72"/>
    </location>
</feature>
<dbReference type="AlphaFoldDB" id="K2JKW9"/>
<keyword evidence="3 10" id="KW-0813">Transport</keyword>
<feature type="domain" description="GspD-like N0" evidence="15">
    <location>
        <begin position="106"/>
        <end position="176"/>
    </location>
</feature>
<keyword evidence="9" id="KW-0998">Cell outer membrane</keyword>
<dbReference type="Pfam" id="PF21305">
    <property type="entry name" value="type_II_gspD_N0"/>
    <property type="match status" value="1"/>
</dbReference>
<dbReference type="InterPro" id="IPR050810">
    <property type="entry name" value="Bact_Secretion_Sys_Channel"/>
</dbReference>
<dbReference type="Gene3D" id="3.55.50.30">
    <property type="match status" value="1"/>
</dbReference>
<comment type="subcellular location">
    <subcellularLocation>
        <location evidence="1 10">Cell outer membrane</location>
    </subcellularLocation>
</comment>
<keyword evidence="5" id="KW-0812">Transmembrane</keyword>
<dbReference type="InterPro" id="IPR038591">
    <property type="entry name" value="NolW-like_sf"/>
</dbReference>
<dbReference type="STRING" id="745411.B3C1_05897"/>